<proteinExistence type="predicted"/>
<organism evidence="3 4">
    <name type="scientific">Leucocoprinus birnbaumii</name>
    <dbReference type="NCBI Taxonomy" id="56174"/>
    <lineage>
        <taxon>Eukaryota</taxon>
        <taxon>Fungi</taxon>
        <taxon>Dikarya</taxon>
        <taxon>Basidiomycota</taxon>
        <taxon>Agaricomycotina</taxon>
        <taxon>Agaricomycetes</taxon>
        <taxon>Agaricomycetidae</taxon>
        <taxon>Agaricales</taxon>
        <taxon>Agaricineae</taxon>
        <taxon>Agaricaceae</taxon>
        <taxon>Leucocoprinus</taxon>
    </lineage>
</organism>
<feature type="compositionally biased region" description="Basic and acidic residues" evidence="2">
    <location>
        <begin position="83"/>
        <end position="96"/>
    </location>
</feature>
<feature type="coiled-coil region" evidence="1">
    <location>
        <begin position="255"/>
        <end position="289"/>
    </location>
</feature>
<dbReference type="Proteomes" id="UP001213000">
    <property type="component" value="Unassembled WGS sequence"/>
</dbReference>
<feature type="region of interest" description="Disordered" evidence="2">
    <location>
        <begin position="1"/>
        <end position="163"/>
    </location>
</feature>
<reference evidence="3" key="1">
    <citation type="submission" date="2022-07" db="EMBL/GenBank/DDBJ databases">
        <title>Genome Sequence of Leucocoprinus birnbaumii.</title>
        <authorList>
            <person name="Buettner E."/>
        </authorList>
    </citation>
    <scope>NUCLEOTIDE SEQUENCE</scope>
    <source>
        <strain evidence="3">VT141</strain>
    </source>
</reference>
<feature type="compositionally biased region" description="Polar residues" evidence="2">
    <location>
        <begin position="117"/>
        <end position="126"/>
    </location>
</feature>
<feature type="compositionally biased region" description="Polar residues" evidence="2">
    <location>
        <begin position="58"/>
        <end position="81"/>
    </location>
</feature>
<name>A0AAD5VHS9_9AGAR</name>
<evidence type="ECO:0000256" key="1">
    <source>
        <dbReference type="SAM" id="Coils"/>
    </source>
</evidence>
<accession>A0AAD5VHS9</accession>
<dbReference type="EMBL" id="JANIEX010001203">
    <property type="protein sequence ID" value="KAJ3560280.1"/>
    <property type="molecule type" value="Genomic_DNA"/>
</dbReference>
<comment type="caution">
    <text evidence="3">The sequence shown here is derived from an EMBL/GenBank/DDBJ whole genome shotgun (WGS) entry which is preliminary data.</text>
</comment>
<gene>
    <name evidence="3" type="ORF">NP233_g10941</name>
</gene>
<feature type="compositionally biased region" description="Low complexity" evidence="2">
    <location>
        <begin position="1"/>
        <end position="23"/>
    </location>
</feature>
<keyword evidence="4" id="KW-1185">Reference proteome</keyword>
<protein>
    <submittedName>
        <fullName evidence="3">Uncharacterized protein</fullName>
    </submittedName>
</protein>
<keyword evidence="1" id="KW-0175">Coiled coil</keyword>
<sequence length="292" mass="31524">MTRTRSSATATTHTSSPGTCTTRSSKKSGARADQAQEAARKPAKASGPKKCGRKGANSAPTQPNENTGAVSSTLNSGSSLIESRFRDEDIDPRLRNMDPVSHPQPAQNHGTRPAGTISGTQGQNDDSNLRDPASQSMTGVHAAQSTLANKGKEKEEDEDEDSDMDHGFIQGIMQGNSTLTLPEPIKFSKDASKHFRRLIVEIIARAEALAMQTGCWIYVAGQHPNASKPFTHYASPRLRAEGQAGLEKIKRGSEKEAALISAQEAEDRLASKERELREKDEIIASLRARHTV</sequence>
<dbReference type="AlphaFoldDB" id="A0AAD5VHS9"/>
<evidence type="ECO:0000313" key="4">
    <source>
        <dbReference type="Proteomes" id="UP001213000"/>
    </source>
</evidence>
<feature type="compositionally biased region" description="Polar residues" evidence="2">
    <location>
        <begin position="133"/>
        <end position="148"/>
    </location>
</feature>
<evidence type="ECO:0000256" key="2">
    <source>
        <dbReference type="SAM" id="MobiDB-lite"/>
    </source>
</evidence>
<evidence type="ECO:0000313" key="3">
    <source>
        <dbReference type="EMBL" id="KAJ3560280.1"/>
    </source>
</evidence>